<reference evidence="2" key="1">
    <citation type="submission" date="2020-08" db="EMBL/GenBank/DDBJ databases">
        <title>Multicomponent nature underlies the extraordinary mechanical properties of spider dragline silk.</title>
        <authorList>
            <person name="Kono N."/>
            <person name="Nakamura H."/>
            <person name="Mori M."/>
            <person name="Yoshida Y."/>
            <person name="Ohtoshi R."/>
            <person name="Malay A.D."/>
            <person name="Moran D.A.P."/>
            <person name="Tomita M."/>
            <person name="Numata K."/>
            <person name="Arakawa K."/>
        </authorList>
    </citation>
    <scope>NUCLEOTIDE SEQUENCE</scope>
</reference>
<keyword evidence="3" id="KW-1185">Reference proteome</keyword>
<dbReference type="EMBL" id="BMAV01015071">
    <property type="protein sequence ID" value="GFY64092.1"/>
    <property type="molecule type" value="Genomic_DNA"/>
</dbReference>
<organism evidence="2 3">
    <name type="scientific">Trichonephila inaurata madagascariensis</name>
    <dbReference type="NCBI Taxonomy" id="2747483"/>
    <lineage>
        <taxon>Eukaryota</taxon>
        <taxon>Metazoa</taxon>
        <taxon>Ecdysozoa</taxon>
        <taxon>Arthropoda</taxon>
        <taxon>Chelicerata</taxon>
        <taxon>Arachnida</taxon>
        <taxon>Araneae</taxon>
        <taxon>Araneomorphae</taxon>
        <taxon>Entelegynae</taxon>
        <taxon>Araneoidea</taxon>
        <taxon>Nephilidae</taxon>
        <taxon>Trichonephila</taxon>
        <taxon>Trichonephila inaurata</taxon>
    </lineage>
</organism>
<evidence type="ECO:0000313" key="2">
    <source>
        <dbReference type="EMBL" id="GFY64092.1"/>
    </source>
</evidence>
<sequence>MTNLSTRLENISTGNGYDPQPSYQETFRYQPSGQRQPFRESRESTSNKTGKPSFRVESRTRSITYESRVDDRCLPLYDAQLHVSFAPFCHPFFRISVSQNLHGRVPITFSTVEK</sequence>
<protein>
    <submittedName>
        <fullName evidence="2">Uncharacterized protein</fullName>
    </submittedName>
</protein>
<dbReference type="Proteomes" id="UP000886998">
    <property type="component" value="Unassembled WGS sequence"/>
</dbReference>
<gene>
    <name evidence="2" type="ORF">TNIN_417541</name>
</gene>
<feature type="compositionally biased region" description="Polar residues" evidence="1">
    <location>
        <begin position="1"/>
        <end position="35"/>
    </location>
</feature>
<name>A0A8X6Y2C4_9ARAC</name>
<comment type="caution">
    <text evidence="2">The sequence shown here is derived from an EMBL/GenBank/DDBJ whole genome shotgun (WGS) entry which is preliminary data.</text>
</comment>
<dbReference type="AlphaFoldDB" id="A0A8X6Y2C4"/>
<proteinExistence type="predicted"/>
<evidence type="ECO:0000256" key="1">
    <source>
        <dbReference type="SAM" id="MobiDB-lite"/>
    </source>
</evidence>
<accession>A0A8X6Y2C4</accession>
<feature type="region of interest" description="Disordered" evidence="1">
    <location>
        <begin position="1"/>
        <end position="57"/>
    </location>
</feature>
<evidence type="ECO:0000313" key="3">
    <source>
        <dbReference type="Proteomes" id="UP000886998"/>
    </source>
</evidence>